<dbReference type="EC" id="2.7.1.23" evidence="6"/>
<evidence type="ECO:0000256" key="2">
    <source>
        <dbReference type="ARBA" id="ARBA00022777"/>
    </source>
</evidence>
<dbReference type="GO" id="GO:0003951">
    <property type="term" value="F:NAD+ kinase activity"/>
    <property type="evidence" value="ECO:0007669"/>
    <property type="project" value="UniProtKB-UniRule"/>
</dbReference>
<dbReference type="PANTHER" id="PTHR20275:SF0">
    <property type="entry name" value="NAD KINASE"/>
    <property type="match status" value="1"/>
</dbReference>
<keyword evidence="6" id="KW-0547">Nucleotide-binding</keyword>
<dbReference type="GO" id="GO:0005737">
    <property type="term" value="C:cytoplasm"/>
    <property type="evidence" value="ECO:0007669"/>
    <property type="project" value="UniProtKB-SubCell"/>
</dbReference>
<dbReference type="PANTHER" id="PTHR20275">
    <property type="entry name" value="NAD KINASE"/>
    <property type="match status" value="1"/>
</dbReference>
<accession>A0AAE3A211</accession>
<comment type="similarity">
    <text evidence="6">Belongs to the NAD kinase family.</text>
</comment>
<feature type="binding site" evidence="6">
    <location>
        <position position="172"/>
    </location>
    <ligand>
        <name>NAD(+)</name>
        <dbReference type="ChEBI" id="CHEBI:57540"/>
    </ligand>
</feature>
<dbReference type="SUPFAM" id="SSF111331">
    <property type="entry name" value="NAD kinase/diacylglycerol kinase-like"/>
    <property type="match status" value="1"/>
</dbReference>
<keyword evidence="6" id="KW-0067">ATP-binding</keyword>
<keyword evidence="4 6" id="KW-0520">NAD</keyword>
<evidence type="ECO:0000256" key="5">
    <source>
        <dbReference type="ARBA" id="ARBA00047925"/>
    </source>
</evidence>
<dbReference type="AlphaFoldDB" id="A0AAE3A211"/>
<evidence type="ECO:0000256" key="3">
    <source>
        <dbReference type="ARBA" id="ARBA00022857"/>
    </source>
</evidence>
<evidence type="ECO:0000313" key="8">
    <source>
        <dbReference type="Proteomes" id="UP001197795"/>
    </source>
</evidence>
<comment type="caution">
    <text evidence="7">The sequence shown here is derived from an EMBL/GenBank/DDBJ whole genome shotgun (WGS) entry which is preliminary data.</text>
</comment>
<dbReference type="Gene3D" id="2.60.200.30">
    <property type="entry name" value="Probable inorganic polyphosphate/atp-NAD kinase, domain 2"/>
    <property type="match status" value="1"/>
</dbReference>
<dbReference type="GO" id="GO:0005524">
    <property type="term" value="F:ATP binding"/>
    <property type="evidence" value="ECO:0007669"/>
    <property type="project" value="UniProtKB-KW"/>
</dbReference>
<comment type="catalytic activity">
    <reaction evidence="5 6">
        <text>NAD(+) + ATP = ADP + NADP(+) + H(+)</text>
        <dbReference type="Rhea" id="RHEA:18629"/>
        <dbReference type="ChEBI" id="CHEBI:15378"/>
        <dbReference type="ChEBI" id="CHEBI:30616"/>
        <dbReference type="ChEBI" id="CHEBI:57540"/>
        <dbReference type="ChEBI" id="CHEBI:58349"/>
        <dbReference type="ChEBI" id="CHEBI:456216"/>
        <dbReference type="EC" id="2.7.1.23"/>
    </reaction>
</comment>
<comment type="subcellular location">
    <subcellularLocation>
        <location evidence="6">Cytoplasm</location>
    </subcellularLocation>
</comment>
<dbReference type="GO" id="GO:0019674">
    <property type="term" value="P:NAD+ metabolic process"/>
    <property type="evidence" value="ECO:0007669"/>
    <property type="project" value="InterPro"/>
</dbReference>
<dbReference type="Pfam" id="PF20143">
    <property type="entry name" value="NAD_kinase_C"/>
    <property type="match status" value="1"/>
</dbReference>
<feature type="binding site" evidence="6">
    <location>
        <begin position="185"/>
        <end position="190"/>
    </location>
    <ligand>
        <name>NAD(+)</name>
        <dbReference type="ChEBI" id="CHEBI:57540"/>
    </ligand>
</feature>
<dbReference type="GO" id="GO:0046872">
    <property type="term" value="F:metal ion binding"/>
    <property type="evidence" value="ECO:0007669"/>
    <property type="project" value="UniProtKB-UniRule"/>
</dbReference>
<feature type="binding site" evidence="6">
    <location>
        <begin position="70"/>
        <end position="71"/>
    </location>
    <ligand>
        <name>NAD(+)</name>
        <dbReference type="ChEBI" id="CHEBI:57540"/>
    </ligand>
</feature>
<dbReference type="InterPro" id="IPR016064">
    <property type="entry name" value="NAD/diacylglycerol_kinase_sf"/>
</dbReference>
<gene>
    <name evidence="6" type="primary">nadK</name>
    <name evidence="7" type="ORF">LKD75_05045</name>
</gene>
<feature type="binding site" evidence="6">
    <location>
        <begin position="144"/>
        <end position="145"/>
    </location>
    <ligand>
        <name>NAD(+)</name>
        <dbReference type="ChEBI" id="CHEBI:57540"/>
    </ligand>
</feature>
<comment type="caution">
    <text evidence="6">Lacks conserved residue(s) required for the propagation of feature annotation.</text>
</comment>
<dbReference type="EMBL" id="JAJEPV010000009">
    <property type="protein sequence ID" value="MCC2118968.1"/>
    <property type="molecule type" value="Genomic_DNA"/>
</dbReference>
<organism evidence="7 8">
    <name type="scientific">Waltera acetigignens</name>
    <dbReference type="NCBI Taxonomy" id="2981769"/>
    <lineage>
        <taxon>Bacteria</taxon>
        <taxon>Bacillati</taxon>
        <taxon>Bacillota</taxon>
        <taxon>Clostridia</taxon>
        <taxon>Lachnospirales</taxon>
        <taxon>Lachnospiraceae</taxon>
        <taxon>Waltera</taxon>
    </lineage>
</organism>
<dbReference type="Proteomes" id="UP001197795">
    <property type="component" value="Unassembled WGS sequence"/>
</dbReference>
<dbReference type="GO" id="GO:0006741">
    <property type="term" value="P:NADP+ biosynthetic process"/>
    <property type="evidence" value="ECO:0007669"/>
    <property type="project" value="UniProtKB-UniRule"/>
</dbReference>
<reference evidence="7 8" key="1">
    <citation type="submission" date="2021-10" db="EMBL/GenBank/DDBJ databases">
        <title>Anaerobic single-cell dispensing facilitates the cultivation of human gut bacteria.</title>
        <authorList>
            <person name="Afrizal A."/>
        </authorList>
    </citation>
    <scope>NUCLEOTIDE SEQUENCE [LARGE SCALE GENOMIC DNA]</scope>
    <source>
        <strain evidence="7 8">CLA-AA-H273</strain>
    </source>
</reference>
<dbReference type="HAMAP" id="MF_00361">
    <property type="entry name" value="NAD_kinase"/>
    <property type="match status" value="1"/>
</dbReference>
<proteinExistence type="inferred from homology"/>
<name>A0AAE3A211_9FIRM</name>
<dbReference type="InterPro" id="IPR002504">
    <property type="entry name" value="NADK"/>
</dbReference>
<dbReference type="RefSeq" id="WP_227732903.1">
    <property type="nucleotide sequence ID" value="NZ_JAJEPV010000009.1"/>
</dbReference>
<dbReference type="Pfam" id="PF01513">
    <property type="entry name" value="NAD_kinase"/>
    <property type="match status" value="1"/>
</dbReference>
<dbReference type="InterPro" id="IPR017438">
    <property type="entry name" value="ATP-NAD_kinase_N"/>
</dbReference>
<protein>
    <recommendedName>
        <fullName evidence="6">NAD kinase</fullName>
        <ecNumber evidence="6">2.7.1.23</ecNumber>
    </recommendedName>
    <alternativeName>
        <fullName evidence="6">ATP-dependent NAD kinase</fullName>
    </alternativeName>
</protein>
<dbReference type="GO" id="GO:0051287">
    <property type="term" value="F:NAD binding"/>
    <property type="evidence" value="ECO:0007669"/>
    <property type="project" value="UniProtKB-ARBA"/>
</dbReference>
<keyword evidence="8" id="KW-1185">Reference proteome</keyword>
<keyword evidence="2 6" id="KW-0418">Kinase</keyword>
<evidence type="ECO:0000313" key="7">
    <source>
        <dbReference type="EMBL" id="MCC2118968.1"/>
    </source>
</evidence>
<evidence type="ECO:0000256" key="4">
    <source>
        <dbReference type="ARBA" id="ARBA00023027"/>
    </source>
</evidence>
<dbReference type="Gene3D" id="3.40.50.10330">
    <property type="entry name" value="Probable inorganic polyphosphate/atp-NAD kinase, domain 1"/>
    <property type="match status" value="1"/>
</dbReference>
<keyword evidence="1 6" id="KW-0808">Transferase</keyword>
<evidence type="ECO:0000256" key="6">
    <source>
        <dbReference type="HAMAP-Rule" id="MF_00361"/>
    </source>
</evidence>
<feature type="binding site" evidence="6">
    <location>
        <position position="174"/>
    </location>
    <ligand>
        <name>NAD(+)</name>
        <dbReference type="ChEBI" id="CHEBI:57540"/>
    </ligand>
</feature>
<evidence type="ECO:0000256" key="1">
    <source>
        <dbReference type="ARBA" id="ARBA00022679"/>
    </source>
</evidence>
<keyword evidence="6" id="KW-0963">Cytoplasm</keyword>
<comment type="cofactor">
    <cofactor evidence="6">
        <name>a divalent metal cation</name>
        <dbReference type="ChEBI" id="CHEBI:60240"/>
    </cofactor>
</comment>
<keyword evidence="3 6" id="KW-0521">NADP</keyword>
<sequence length="289" mass="32169">MKHFLIYTNKHKDQELATTKRIQNYLETKGCTVKLKVKESDWKEEKDSVAEEEATDIPLDVDCMIVLGGDGTVLQAARETKKILVPIIGVNLGTVGYMTEIELSGLEESLDRLIRDDFKKERRMMLNGKVCCADGTVSEGWALNDIVISRSGSLQIIEFNIYVNGQLLNHYKADGMIVTTPTGSTGYNLSAGGPLVEPKAKLITLTPICPHSLNQRSIILSPEDEIVIEIPGGREGKSQTVEANYDGSHKVTMCTGDRIRIVQSEKITEFIQLNQVSFLDVLHRKMRDS</sequence>
<comment type="function">
    <text evidence="6">Involved in the regulation of the intracellular balance of NAD and NADP, and is a key enzyme in the biosynthesis of NADP. Catalyzes specifically the phosphorylation on 2'-hydroxyl of the adenosine moiety of NAD to yield NADP.</text>
</comment>
<feature type="active site" description="Proton acceptor" evidence="6">
    <location>
        <position position="70"/>
    </location>
</feature>
<dbReference type="InterPro" id="IPR017437">
    <property type="entry name" value="ATP-NAD_kinase_PpnK-typ_C"/>
</dbReference>